<dbReference type="InterPro" id="IPR032710">
    <property type="entry name" value="NTF2-like_dom_sf"/>
</dbReference>
<dbReference type="Gene3D" id="3.10.450.50">
    <property type="match status" value="1"/>
</dbReference>
<evidence type="ECO:0000313" key="3">
    <source>
        <dbReference type="Proteomes" id="UP000537130"/>
    </source>
</evidence>
<dbReference type="AlphaFoldDB" id="A0A7W4W5J4"/>
<dbReference type="InterPro" id="IPR037401">
    <property type="entry name" value="SnoaL-like"/>
</dbReference>
<dbReference type="Proteomes" id="UP000537130">
    <property type="component" value="Unassembled WGS sequence"/>
</dbReference>
<feature type="domain" description="SnoaL-like" evidence="1">
    <location>
        <begin position="9"/>
        <end position="115"/>
    </location>
</feature>
<name>A0A7W4W5J4_9GAMM</name>
<sequence length="136" mass="16083">MDKNNLPWQLANQYVRIVDDRQFDEAEAIMWPDFTQHGPGFGAESRQVFIDNLEFLRQYSRTFHLIGSQFGEWDGDTYNGETYCIASHFYVKHEVEHKMDMGIRYQETIEIRDGVAKYLKRDLNVVWTEDRPLGGK</sequence>
<keyword evidence="3" id="KW-1185">Reference proteome</keyword>
<evidence type="ECO:0000313" key="2">
    <source>
        <dbReference type="EMBL" id="MBB3047858.1"/>
    </source>
</evidence>
<comment type="caution">
    <text evidence="2">The sequence shown here is derived from an EMBL/GenBank/DDBJ whole genome shotgun (WGS) entry which is preliminary data.</text>
</comment>
<dbReference type="EMBL" id="JACHWY010000002">
    <property type="protein sequence ID" value="MBB3047858.1"/>
    <property type="molecule type" value="Genomic_DNA"/>
</dbReference>
<evidence type="ECO:0000259" key="1">
    <source>
        <dbReference type="Pfam" id="PF13577"/>
    </source>
</evidence>
<gene>
    <name evidence="2" type="ORF">FHR99_002124</name>
</gene>
<dbReference type="Pfam" id="PF13577">
    <property type="entry name" value="SnoaL_4"/>
    <property type="match status" value="1"/>
</dbReference>
<dbReference type="RefSeq" id="WP_183410615.1">
    <property type="nucleotide sequence ID" value="NZ_JACHWY010000002.1"/>
</dbReference>
<accession>A0A7W4W5J4</accession>
<protein>
    <recommendedName>
        <fullName evidence="1">SnoaL-like domain-containing protein</fullName>
    </recommendedName>
</protein>
<dbReference type="SUPFAM" id="SSF54427">
    <property type="entry name" value="NTF2-like"/>
    <property type="match status" value="1"/>
</dbReference>
<organism evidence="2 3">
    <name type="scientific">Litorivivens lipolytica</name>
    <dbReference type="NCBI Taxonomy" id="1524264"/>
    <lineage>
        <taxon>Bacteria</taxon>
        <taxon>Pseudomonadati</taxon>
        <taxon>Pseudomonadota</taxon>
        <taxon>Gammaproteobacteria</taxon>
        <taxon>Litorivivens</taxon>
    </lineage>
</organism>
<proteinExistence type="predicted"/>
<reference evidence="2 3" key="1">
    <citation type="submission" date="2020-08" db="EMBL/GenBank/DDBJ databases">
        <title>Genomic Encyclopedia of Type Strains, Phase III (KMG-III): the genomes of soil and plant-associated and newly described type strains.</title>
        <authorList>
            <person name="Whitman W."/>
        </authorList>
    </citation>
    <scope>NUCLEOTIDE SEQUENCE [LARGE SCALE GENOMIC DNA]</scope>
    <source>
        <strain evidence="2 3">CECT 8654</strain>
    </source>
</reference>